<dbReference type="Proteomes" id="UP000190162">
    <property type="component" value="Unassembled WGS sequence"/>
</dbReference>
<dbReference type="InterPro" id="IPR043735">
    <property type="entry name" value="DUF5680"/>
</dbReference>
<gene>
    <name evidence="2" type="ORF">SAMN02745132_03327</name>
</gene>
<reference evidence="3" key="1">
    <citation type="submission" date="2017-02" db="EMBL/GenBank/DDBJ databases">
        <authorList>
            <person name="Varghese N."/>
            <person name="Submissions S."/>
        </authorList>
    </citation>
    <scope>NUCLEOTIDE SEQUENCE [LARGE SCALE GENOMIC DNA]</scope>
    <source>
        <strain evidence="3">DSM 22720</strain>
    </source>
</reference>
<evidence type="ECO:0000259" key="1">
    <source>
        <dbReference type="Pfam" id="PF18931"/>
    </source>
</evidence>
<accession>A0A1T4V6P4</accession>
<dbReference type="EMBL" id="FUXU01000050">
    <property type="protein sequence ID" value="SKA60587.1"/>
    <property type="molecule type" value="Genomic_DNA"/>
</dbReference>
<protein>
    <recommendedName>
        <fullName evidence="1">DUF5680 domain-containing protein</fullName>
    </recommendedName>
</protein>
<evidence type="ECO:0000313" key="3">
    <source>
        <dbReference type="Proteomes" id="UP000190162"/>
    </source>
</evidence>
<evidence type="ECO:0000313" key="2">
    <source>
        <dbReference type="EMBL" id="SKA60587.1"/>
    </source>
</evidence>
<organism evidence="2 3">
    <name type="scientific">Enterovibrio nigricans DSM 22720</name>
    <dbReference type="NCBI Taxonomy" id="1121868"/>
    <lineage>
        <taxon>Bacteria</taxon>
        <taxon>Pseudomonadati</taxon>
        <taxon>Pseudomonadota</taxon>
        <taxon>Gammaproteobacteria</taxon>
        <taxon>Vibrionales</taxon>
        <taxon>Vibrionaceae</taxon>
        <taxon>Enterovibrio</taxon>
    </lineage>
</organism>
<dbReference type="RefSeq" id="WP_212567547.1">
    <property type="nucleotide sequence ID" value="NZ_FUXU01000050.1"/>
</dbReference>
<feature type="domain" description="DUF5680" evidence="1">
    <location>
        <begin position="49"/>
        <end position="154"/>
    </location>
</feature>
<dbReference type="Pfam" id="PF18931">
    <property type="entry name" value="DUF5680"/>
    <property type="match status" value="1"/>
</dbReference>
<keyword evidence="3" id="KW-1185">Reference proteome</keyword>
<proteinExistence type="predicted"/>
<sequence length="156" mass="17593">MNSFTTDMLYAFIVKAKANSYVARAPKCLPSRLGAHDIQFQDGPFQYLDSYFGGTDFLGQETVYFKSQAIWAMNYYGKILEPSMFDGEKAGIVVLDSLSKLYETGHFLGDSVNETPLGTYHDTNSGTVDSFTGYEWIKFEGRKMYELHYHGGLIKA</sequence>
<dbReference type="AlphaFoldDB" id="A0A1T4V6P4"/>
<name>A0A1T4V6P4_9GAMM</name>